<proteinExistence type="inferred from homology"/>
<dbReference type="Pfam" id="PF01266">
    <property type="entry name" value="DAO"/>
    <property type="match status" value="1"/>
</dbReference>
<keyword evidence="4" id="KW-0560">Oxidoreductase</keyword>
<comment type="cofactor">
    <cofactor evidence="1">
        <name>FAD</name>
        <dbReference type="ChEBI" id="CHEBI:57692"/>
    </cofactor>
</comment>
<sequence>MNTYDLAIVGGGMLGVAHAYHALRAGKRVAILEKDQQPCSATVRNFGQIVPSGMDAKWQAYGRRSLEIYRDLQRQTDITVVPHGSIYVASDDEEMTLLEELAGINRDNDYTSQLLSRTECLERYPGLRADYVQGGLFFTQELTVDPRQAIHRIIAWLRERYELAYFPGTLVTAIENRGADRVLLNNRGVPIAAAKVLVCSGSDFQTLFPETFRRSSLQSVKLQMLLTKAQSSLKINGSVLTGWTIRRYESFHECPSFARIKAGEDANAYHRQWGIHILFKQAADGRVILGDSHEYWDAGSDEPVDFQIDDEMNEFMIRAAREIYQLETYAIDKTWIGIYSQCKDRDIFEMEVMPDVHIVTGIGGKGMTGSFGYAEQHIATLLGVGV</sequence>
<dbReference type="EMBL" id="PDUD01000059">
    <property type="protein sequence ID" value="PHN01226.1"/>
    <property type="molecule type" value="Genomic_DNA"/>
</dbReference>
<evidence type="ECO:0000313" key="6">
    <source>
        <dbReference type="EMBL" id="PHN01226.1"/>
    </source>
</evidence>
<dbReference type="Proteomes" id="UP000223913">
    <property type="component" value="Unassembled WGS sequence"/>
</dbReference>
<evidence type="ECO:0000259" key="5">
    <source>
        <dbReference type="Pfam" id="PF01266"/>
    </source>
</evidence>
<comment type="similarity">
    <text evidence="2">Belongs to the DadA oxidoreductase family.</text>
</comment>
<gene>
    <name evidence="6" type="ORF">CRP01_38115</name>
</gene>
<dbReference type="InterPro" id="IPR006076">
    <property type="entry name" value="FAD-dep_OxRdtase"/>
</dbReference>
<reference evidence="6 7" key="1">
    <citation type="submission" date="2017-10" db="EMBL/GenBank/DDBJ databases">
        <title>The draft genome sequence of Lewinella nigricans NBRC 102662.</title>
        <authorList>
            <person name="Wang K."/>
        </authorList>
    </citation>
    <scope>NUCLEOTIDE SEQUENCE [LARGE SCALE GENOMIC DNA]</scope>
    <source>
        <strain evidence="6 7">NBRC 102662</strain>
    </source>
</reference>
<dbReference type="PANTHER" id="PTHR13847">
    <property type="entry name" value="SARCOSINE DEHYDROGENASE-RELATED"/>
    <property type="match status" value="1"/>
</dbReference>
<evidence type="ECO:0000256" key="1">
    <source>
        <dbReference type="ARBA" id="ARBA00001974"/>
    </source>
</evidence>
<accession>A0A2D0MYM6</accession>
<protein>
    <submittedName>
        <fullName evidence="6">TIGR03364 family FAD-dependent oxidoreductase</fullName>
    </submittedName>
</protein>
<dbReference type="Gene3D" id="3.30.9.10">
    <property type="entry name" value="D-Amino Acid Oxidase, subunit A, domain 2"/>
    <property type="match status" value="1"/>
</dbReference>
<evidence type="ECO:0000256" key="2">
    <source>
        <dbReference type="ARBA" id="ARBA00009410"/>
    </source>
</evidence>
<dbReference type="GO" id="GO:0016491">
    <property type="term" value="F:oxidoreductase activity"/>
    <property type="evidence" value="ECO:0007669"/>
    <property type="project" value="UniProtKB-KW"/>
</dbReference>
<comment type="caution">
    <text evidence="6">The sequence shown here is derived from an EMBL/GenBank/DDBJ whole genome shotgun (WGS) entry which is preliminary data.</text>
</comment>
<keyword evidence="7" id="KW-1185">Reference proteome</keyword>
<dbReference type="InterPro" id="IPR017741">
    <property type="entry name" value="FAD-dependent_OxRdtase_HpnW"/>
</dbReference>
<dbReference type="GO" id="GO:0005737">
    <property type="term" value="C:cytoplasm"/>
    <property type="evidence" value="ECO:0007669"/>
    <property type="project" value="TreeGrafter"/>
</dbReference>
<organism evidence="6 7">
    <name type="scientific">Flavilitoribacter nigricans (strain ATCC 23147 / DSM 23189 / NBRC 102662 / NCIMB 1420 / SS-2)</name>
    <name type="common">Lewinella nigricans</name>
    <dbReference type="NCBI Taxonomy" id="1122177"/>
    <lineage>
        <taxon>Bacteria</taxon>
        <taxon>Pseudomonadati</taxon>
        <taxon>Bacteroidota</taxon>
        <taxon>Saprospiria</taxon>
        <taxon>Saprospirales</taxon>
        <taxon>Lewinellaceae</taxon>
        <taxon>Flavilitoribacter</taxon>
    </lineage>
</organism>
<dbReference type="RefSeq" id="WP_099155356.1">
    <property type="nucleotide sequence ID" value="NZ_PDUD01000059.1"/>
</dbReference>
<dbReference type="NCBIfam" id="TIGR03364">
    <property type="entry name" value="HpnW_proposed"/>
    <property type="match status" value="1"/>
</dbReference>
<keyword evidence="3" id="KW-0285">Flavoprotein</keyword>
<evidence type="ECO:0000256" key="3">
    <source>
        <dbReference type="ARBA" id="ARBA00022630"/>
    </source>
</evidence>
<dbReference type="InterPro" id="IPR036188">
    <property type="entry name" value="FAD/NAD-bd_sf"/>
</dbReference>
<name>A0A2D0MYM6_FLAN2</name>
<dbReference type="OrthoDB" id="9799943at2"/>
<evidence type="ECO:0000313" key="7">
    <source>
        <dbReference type="Proteomes" id="UP000223913"/>
    </source>
</evidence>
<dbReference type="Gene3D" id="3.50.50.60">
    <property type="entry name" value="FAD/NAD(P)-binding domain"/>
    <property type="match status" value="1"/>
</dbReference>
<dbReference type="AlphaFoldDB" id="A0A2D0MYM6"/>
<dbReference type="SUPFAM" id="SSF51905">
    <property type="entry name" value="FAD/NAD(P)-binding domain"/>
    <property type="match status" value="1"/>
</dbReference>
<feature type="domain" description="FAD dependent oxidoreductase" evidence="5">
    <location>
        <begin position="5"/>
        <end position="375"/>
    </location>
</feature>
<dbReference type="PANTHER" id="PTHR13847:SF286">
    <property type="entry name" value="D-AMINO ACID DEHYDROGENASE"/>
    <property type="match status" value="1"/>
</dbReference>
<evidence type="ECO:0000256" key="4">
    <source>
        <dbReference type="ARBA" id="ARBA00023002"/>
    </source>
</evidence>